<evidence type="ECO:0000313" key="3">
    <source>
        <dbReference type="Proteomes" id="UP000199120"/>
    </source>
</evidence>
<organism evidence="2 3">
    <name type="scientific">Paraburkholderia caballeronis</name>
    <dbReference type="NCBI Taxonomy" id="416943"/>
    <lineage>
        <taxon>Bacteria</taxon>
        <taxon>Pseudomonadati</taxon>
        <taxon>Pseudomonadota</taxon>
        <taxon>Betaproteobacteria</taxon>
        <taxon>Burkholderiales</taxon>
        <taxon>Burkholderiaceae</taxon>
        <taxon>Paraburkholderia</taxon>
    </lineage>
</organism>
<reference evidence="3" key="1">
    <citation type="submission" date="2016-10" db="EMBL/GenBank/DDBJ databases">
        <authorList>
            <person name="Varghese N."/>
            <person name="Submissions S."/>
        </authorList>
    </citation>
    <scope>NUCLEOTIDE SEQUENCE [LARGE SCALE GENOMIC DNA]</scope>
    <source>
        <strain evidence="3">LMG 26416</strain>
    </source>
</reference>
<protein>
    <submittedName>
        <fullName evidence="2">Uncharacterized protein</fullName>
    </submittedName>
</protein>
<accession>A0A1H7K5S9</accession>
<name>A0A1H7K5S9_9BURK</name>
<proteinExistence type="predicted"/>
<dbReference type="RefSeq" id="WP_090544905.1">
    <property type="nucleotide sequence ID" value="NZ_FNSR01000001.1"/>
</dbReference>
<keyword evidence="3" id="KW-1185">Reference proteome</keyword>
<gene>
    <name evidence="2" type="ORF">SAMN05192542_103595</name>
</gene>
<dbReference type="Proteomes" id="UP000199120">
    <property type="component" value="Unassembled WGS sequence"/>
</dbReference>
<evidence type="ECO:0000256" key="1">
    <source>
        <dbReference type="SAM" id="Phobius"/>
    </source>
</evidence>
<evidence type="ECO:0000313" key="2">
    <source>
        <dbReference type="EMBL" id="SEK81924.1"/>
    </source>
</evidence>
<dbReference type="AlphaFoldDB" id="A0A1H7K5S9"/>
<dbReference type="EMBL" id="FOAJ01000003">
    <property type="protein sequence ID" value="SEK81924.1"/>
    <property type="molecule type" value="Genomic_DNA"/>
</dbReference>
<dbReference type="OrthoDB" id="9131039at2"/>
<keyword evidence="1" id="KW-1133">Transmembrane helix</keyword>
<feature type="transmembrane region" description="Helical" evidence="1">
    <location>
        <begin position="32"/>
        <end position="52"/>
    </location>
</feature>
<sequence>MPIFVLLFALIALVYGAVRAFDAITLRYGSDVAIGVAALVIALIAVAIGYLLQRRRDIAANLRDGDWTHGLSGDWGEVRLAAGKRLCDVRVGAASGSYIFADLQRAQPHREPDGWRVALHVSDGAHPLWLLPVRGEREAKRWARILTLAIAQRL</sequence>
<keyword evidence="1" id="KW-0472">Membrane</keyword>
<keyword evidence="1" id="KW-0812">Transmembrane</keyword>